<keyword evidence="3" id="KW-1185">Reference proteome</keyword>
<feature type="region of interest" description="Disordered" evidence="1">
    <location>
        <begin position="451"/>
        <end position="472"/>
    </location>
</feature>
<evidence type="ECO:0000256" key="1">
    <source>
        <dbReference type="SAM" id="MobiDB-lite"/>
    </source>
</evidence>
<name>A0A507AT21_9PEZI</name>
<sequence length="472" mass="52358">MPIRFSQALKQPGFFYHGAAFGGNTDVTEAVYNIFIGTDRQQISPDVARERVNQRVKSLFETCLGYRDLYVAVRGSDLFWKTVAVNYLGSSDDLGWEHARMLVHFYARARQTYIGPPVHTGLTQTVDIFIRLGEETSQMAQSSGQLNLAVRSQPTDINEMSRALSNPSPSNTARSVASIIVPVLSTAAWPPFYFGEKDLVFLVYKPVRQALHGITPAAAADSSRLPARPHKRSSAIDLRVFLGYISLTMYNIGSPWALYLAPVAFLDNPTRQKWYFHTAKQSKMFGTLDQFLEYSWSSILAGKDLALGMLTPWFASQAQLGTVGGSAAWAEHDMAARTGMALVLRKTGPPDRPRVQVVLFDPWKNYPPAANEAARLHGQAIFGFREAVIDRVKASTSALGQAPTLEGWWGGRLSYGVADDADSVGITALWIDEILQGVDVLPPSRAIPEIERDEEKRWSDRGFERIPSLEED</sequence>
<accession>A0A507AT21</accession>
<dbReference type="InParanoid" id="A0A507AT21"/>
<evidence type="ECO:0000313" key="2">
    <source>
        <dbReference type="EMBL" id="TPX08069.1"/>
    </source>
</evidence>
<protein>
    <submittedName>
        <fullName evidence="2">Uncharacterized protein</fullName>
    </submittedName>
</protein>
<dbReference type="Proteomes" id="UP000319257">
    <property type="component" value="Unassembled WGS sequence"/>
</dbReference>
<dbReference type="STRING" id="1093900.A0A507AT21"/>
<dbReference type="GeneID" id="41977716"/>
<gene>
    <name evidence="2" type="ORF">E0L32_010269</name>
</gene>
<dbReference type="OrthoDB" id="4839021at2759"/>
<dbReference type="AlphaFoldDB" id="A0A507AT21"/>
<comment type="caution">
    <text evidence="2">The sequence shown here is derived from an EMBL/GenBank/DDBJ whole genome shotgun (WGS) entry which is preliminary data.</text>
</comment>
<organism evidence="2 3">
    <name type="scientific">Thyridium curvatum</name>
    <dbReference type="NCBI Taxonomy" id="1093900"/>
    <lineage>
        <taxon>Eukaryota</taxon>
        <taxon>Fungi</taxon>
        <taxon>Dikarya</taxon>
        <taxon>Ascomycota</taxon>
        <taxon>Pezizomycotina</taxon>
        <taxon>Sordariomycetes</taxon>
        <taxon>Sordariomycetidae</taxon>
        <taxon>Thyridiales</taxon>
        <taxon>Thyridiaceae</taxon>
        <taxon>Thyridium</taxon>
    </lineage>
</organism>
<proteinExistence type="predicted"/>
<reference evidence="2 3" key="1">
    <citation type="submission" date="2019-06" db="EMBL/GenBank/DDBJ databases">
        <title>Draft genome sequence of the filamentous fungus Phialemoniopsis curvata isolated from diesel fuel.</title>
        <authorList>
            <person name="Varaljay V.A."/>
            <person name="Lyon W.J."/>
            <person name="Crouch A.L."/>
            <person name="Drake C.E."/>
            <person name="Hollomon J.M."/>
            <person name="Nadeau L.J."/>
            <person name="Nunn H.S."/>
            <person name="Stevenson B.S."/>
            <person name="Bojanowski C.L."/>
            <person name="Crookes-Goodson W.J."/>
        </authorList>
    </citation>
    <scope>NUCLEOTIDE SEQUENCE [LARGE SCALE GENOMIC DNA]</scope>
    <source>
        <strain evidence="2 3">D216</strain>
    </source>
</reference>
<dbReference type="EMBL" id="SKBQ01000081">
    <property type="protein sequence ID" value="TPX08069.1"/>
    <property type="molecule type" value="Genomic_DNA"/>
</dbReference>
<dbReference type="RefSeq" id="XP_030989780.1">
    <property type="nucleotide sequence ID" value="XM_031132868.1"/>
</dbReference>
<evidence type="ECO:0000313" key="3">
    <source>
        <dbReference type="Proteomes" id="UP000319257"/>
    </source>
</evidence>